<dbReference type="SMART" id="SM00678">
    <property type="entry name" value="WWE"/>
    <property type="match status" value="2"/>
</dbReference>
<keyword evidence="5" id="KW-1185">Reference proteome</keyword>
<dbReference type="InterPro" id="IPR004170">
    <property type="entry name" value="WWE_dom"/>
</dbReference>
<feature type="region of interest" description="Disordered" evidence="3">
    <location>
        <begin position="404"/>
        <end position="423"/>
    </location>
</feature>
<dbReference type="AlphaFoldDB" id="A0A6P8NWN0"/>
<keyword evidence="2" id="KW-0863">Zinc-finger</keyword>
<evidence type="ECO:0000259" key="4">
    <source>
        <dbReference type="PROSITE" id="PS50918"/>
    </source>
</evidence>
<feature type="compositionally biased region" description="Basic residues" evidence="3">
    <location>
        <begin position="378"/>
        <end position="387"/>
    </location>
</feature>
<gene>
    <name evidence="6" type="primary">DTX4</name>
</gene>
<keyword evidence="2" id="KW-0862">Zinc</keyword>
<feature type="compositionally biased region" description="Basic and acidic residues" evidence="3">
    <location>
        <begin position="413"/>
        <end position="423"/>
    </location>
</feature>
<dbReference type="InterPro" id="IPR037197">
    <property type="entry name" value="WWE_dom_sf"/>
</dbReference>
<dbReference type="GO" id="GO:0061630">
    <property type="term" value="F:ubiquitin protein ligase activity"/>
    <property type="evidence" value="ECO:0007669"/>
    <property type="project" value="UniProtKB-UniRule"/>
</dbReference>
<dbReference type="UniPathway" id="UPA00143"/>
<comment type="pathway">
    <text evidence="1 2">Protein modification; protein ubiquitination.</text>
</comment>
<dbReference type="GO" id="GO:0007219">
    <property type="term" value="P:Notch signaling pathway"/>
    <property type="evidence" value="ECO:0007669"/>
    <property type="project" value="InterPro"/>
</dbReference>
<dbReference type="GO" id="GO:0008270">
    <property type="term" value="F:zinc ion binding"/>
    <property type="evidence" value="ECO:0007669"/>
    <property type="project" value="UniProtKB-KW"/>
</dbReference>
<evidence type="ECO:0000256" key="3">
    <source>
        <dbReference type="SAM" id="MobiDB-lite"/>
    </source>
</evidence>
<evidence type="ECO:0000256" key="1">
    <source>
        <dbReference type="ARBA" id="ARBA00004906"/>
    </source>
</evidence>
<dbReference type="GO" id="GO:0016567">
    <property type="term" value="P:protein ubiquitination"/>
    <property type="evidence" value="ECO:0007669"/>
    <property type="project" value="UniProtKB-UniRule"/>
</dbReference>
<keyword evidence="2" id="KW-0808">Transferase</keyword>
<dbReference type="Gene3D" id="3.30.720.50">
    <property type="match status" value="2"/>
</dbReference>
<keyword evidence="2" id="KW-0963">Cytoplasm</keyword>
<evidence type="ECO:0000313" key="6">
    <source>
        <dbReference type="RefSeq" id="XP_033775539.1"/>
    </source>
</evidence>
<feature type="domain" description="WWE" evidence="4">
    <location>
        <begin position="80"/>
        <end position="157"/>
    </location>
</feature>
<organism evidence="5 6">
    <name type="scientific">Geotrypetes seraphini</name>
    <name type="common">Gaboon caecilian</name>
    <name type="synonym">Caecilia seraphini</name>
    <dbReference type="NCBI Taxonomy" id="260995"/>
    <lineage>
        <taxon>Eukaryota</taxon>
        <taxon>Metazoa</taxon>
        <taxon>Chordata</taxon>
        <taxon>Craniata</taxon>
        <taxon>Vertebrata</taxon>
        <taxon>Euteleostomi</taxon>
        <taxon>Amphibia</taxon>
        <taxon>Gymnophiona</taxon>
        <taxon>Geotrypetes</taxon>
    </lineage>
</organism>
<dbReference type="GeneID" id="117348038"/>
<dbReference type="OrthoDB" id="2449614at2759"/>
<dbReference type="SUPFAM" id="SSF117839">
    <property type="entry name" value="WWE domain"/>
    <property type="match status" value="2"/>
</dbReference>
<sequence>MAPGSAVAVVVWEWLKAPGRWRPYSSALSHYIEAALEASPRARGVPLGRVDGSLVSCVLDLQSMRQFRQDTGAIHPVQRRYFDPSSAPGKGVVWEWESNDGLWTPYDMEIIVVIQRAFEKRQSWIDLSSIGFCFVIDFTTMVQMNHQTRQKCRLRWRQDLVYPLLTGSWPKLQAWLASPSTPSKPAPQQPCMCPQCLLVKKVMSNVSPITEAAVKGVAPSEPRHWSAAGMKTLVNGVMPAQSIQAVRSQKQTLTSQVNKEQATGMSSQTVATNVTNQMEIQRKKSQKTRKSLSHNHLQCIAMAQSRALIAAGVPTLPIKNLNASSPVNPALAGITGILMSAAGLPVCLIRPSKIILQPLVNKSESDPVPGTYSICGKPSKKQNKKGRKPEEVVKKYLRKVQGPLEEIPPTGRAAEDPWKDICN</sequence>
<dbReference type="InterPro" id="IPR018123">
    <property type="entry name" value="WWE-dom_subgr"/>
</dbReference>
<dbReference type="CTD" id="23220"/>
<feature type="domain" description="WWE" evidence="4">
    <location>
        <begin position="1"/>
        <end position="79"/>
    </location>
</feature>
<dbReference type="RefSeq" id="XP_033775539.1">
    <property type="nucleotide sequence ID" value="XM_033919648.1"/>
</dbReference>
<dbReference type="KEGG" id="gsh:117348038"/>
<dbReference type="PANTHER" id="PTHR12622">
    <property type="entry name" value="DELTEX-RELATED"/>
    <property type="match status" value="1"/>
</dbReference>
<reference evidence="6" key="1">
    <citation type="submission" date="2025-08" db="UniProtKB">
        <authorList>
            <consortium name="RefSeq"/>
        </authorList>
    </citation>
    <scope>IDENTIFICATION</scope>
</reference>
<evidence type="ECO:0000256" key="2">
    <source>
        <dbReference type="RuleBase" id="RU367105"/>
    </source>
</evidence>
<dbReference type="Pfam" id="PF02825">
    <property type="entry name" value="WWE"/>
    <property type="match status" value="2"/>
</dbReference>
<comment type="similarity">
    <text evidence="2">Belongs to the Deltex family.</text>
</comment>
<dbReference type="InterPro" id="IPR039398">
    <property type="entry name" value="Deltex_fam"/>
</dbReference>
<proteinExistence type="inferred from homology"/>
<dbReference type="PROSITE" id="PS50918">
    <property type="entry name" value="WWE"/>
    <property type="match status" value="2"/>
</dbReference>
<comment type="subcellular location">
    <subcellularLocation>
        <location evidence="2">Cytoplasm</location>
    </subcellularLocation>
</comment>
<protein>
    <recommendedName>
        <fullName evidence="2">E3 ubiquitin-protein ligase</fullName>
        <ecNumber evidence="2">2.3.2.27</ecNumber>
    </recommendedName>
</protein>
<comment type="catalytic activity">
    <reaction evidence="2">
        <text>S-ubiquitinyl-[E2 ubiquitin-conjugating enzyme]-L-cysteine + [acceptor protein]-L-lysine = [E2 ubiquitin-conjugating enzyme]-L-cysteine + N(6)-ubiquitinyl-[acceptor protein]-L-lysine.</text>
        <dbReference type="EC" id="2.3.2.27"/>
    </reaction>
</comment>
<feature type="region of interest" description="Disordered" evidence="3">
    <location>
        <begin position="370"/>
        <end position="392"/>
    </location>
</feature>
<dbReference type="EC" id="2.3.2.27" evidence="2"/>
<evidence type="ECO:0000313" key="5">
    <source>
        <dbReference type="Proteomes" id="UP000515159"/>
    </source>
</evidence>
<accession>A0A6P8NWN0</accession>
<name>A0A6P8NWN0_GEOSA</name>
<dbReference type="Proteomes" id="UP000515159">
    <property type="component" value="Chromosome 14"/>
</dbReference>
<keyword evidence="2" id="KW-0479">Metal-binding</keyword>
<dbReference type="InParanoid" id="A0A6P8NWN0"/>
<dbReference type="GO" id="GO:0005737">
    <property type="term" value="C:cytoplasm"/>
    <property type="evidence" value="ECO:0007669"/>
    <property type="project" value="UniProtKB-SubCell"/>
</dbReference>